<evidence type="ECO:0000313" key="1">
    <source>
        <dbReference type="EMBL" id="SES45611.1"/>
    </source>
</evidence>
<accession>A0A1H9XHU6</accession>
<gene>
    <name evidence="1" type="ORF">SAMN05216199_3823</name>
</gene>
<name>A0A1H9XHU6_9MICO</name>
<proteinExistence type="predicted"/>
<reference evidence="2" key="1">
    <citation type="submission" date="2016-10" db="EMBL/GenBank/DDBJ databases">
        <authorList>
            <person name="Varghese N."/>
            <person name="Submissions S."/>
        </authorList>
    </citation>
    <scope>NUCLEOTIDE SEQUENCE [LARGE SCALE GENOMIC DNA]</scope>
    <source>
        <strain evidence="2">CGMCC 1.6963</strain>
    </source>
</reference>
<keyword evidence="2" id="KW-1185">Reference proteome</keyword>
<evidence type="ECO:0000313" key="2">
    <source>
        <dbReference type="Proteomes" id="UP000199019"/>
    </source>
</evidence>
<organism evidence="1 2">
    <name type="scientific">Pedococcus cremeus</name>
    <dbReference type="NCBI Taxonomy" id="587636"/>
    <lineage>
        <taxon>Bacteria</taxon>
        <taxon>Bacillati</taxon>
        <taxon>Actinomycetota</taxon>
        <taxon>Actinomycetes</taxon>
        <taxon>Micrococcales</taxon>
        <taxon>Intrasporangiaceae</taxon>
        <taxon>Pedococcus</taxon>
    </lineage>
</organism>
<sequence length="106" mass="11071">MNRYMFIARYDSAGARGVVAKGGTARAAAIEKAAADMGGRMESFDFAFGEDDVYTLCELPDNKAAAAVALAVNSTGLAHVRTAVLMTPAEVDAATEQDVHYTPPGT</sequence>
<dbReference type="STRING" id="587636.SAMN05216199_3823"/>
<dbReference type="EMBL" id="FOHB01000008">
    <property type="protein sequence ID" value="SES45611.1"/>
    <property type="molecule type" value="Genomic_DNA"/>
</dbReference>
<dbReference type="OrthoDB" id="9796147at2"/>
<dbReference type="InterPro" id="IPR014845">
    <property type="entry name" value="GYD/TTHA1554"/>
</dbReference>
<dbReference type="RefSeq" id="WP_091761705.1">
    <property type="nucleotide sequence ID" value="NZ_FOHB01000008.1"/>
</dbReference>
<dbReference type="AlphaFoldDB" id="A0A1H9XHU6"/>
<dbReference type="Proteomes" id="UP000199019">
    <property type="component" value="Unassembled WGS sequence"/>
</dbReference>
<protein>
    <submittedName>
        <fullName evidence="1">Uncharacterized protein, contains GYD domain</fullName>
    </submittedName>
</protein>
<dbReference type="Pfam" id="PF08734">
    <property type="entry name" value="GYD"/>
    <property type="match status" value="1"/>
</dbReference>